<keyword evidence="2" id="KW-0808">Transferase</keyword>
<evidence type="ECO:0000313" key="3">
    <source>
        <dbReference type="EMBL" id="SEU37371.1"/>
    </source>
</evidence>
<accession>A0A511T9P6</accession>
<feature type="domain" description="Phosphoribosyltransferase" evidence="1">
    <location>
        <begin position="7"/>
        <end position="177"/>
    </location>
</feature>
<evidence type="ECO:0000313" key="4">
    <source>
        <dbReference type="Proteomes" id="UP000183760"/>
    </source>
</evidence>
<dbReference type="GO" id="GO:0016757">
    <property type="term" value="F:glycosyltransferase activity"/>
    <property type="evidence" value="ECO:0007669"/>
    <property type="project" value="UniProtKB-KW"/>
</dbReference>
<dbReference type="OrthoDB" id="5421180at2"/>
<dbReference type="Proteomes" id="UP000183760">
    <property type="component" value="Unassembled WGS sequence"/>
</dbReference>
<evidence type="ECO:0000313" key="2">
    <source>
        <dbReference type="EMBL" id="GEN10879.1"/>
    </source>
</evidence>
<dbReference type="InterPro" id="IPR029057">
    <property type="entry name" value="PRTase-like"/>
</dbReference>
<organism evidence="2 5">
    <name type="scientific">Myxococcus fulvus</name>
    <dbReference type="NCBI Taxonomy" id="33"/>
    <lineage>
        <taxon>Bacteria</taxon>
        <taxon>Pseudomonadati</taxon>
        <taxon>Myxococcota</taxon>
        <taxon>Myxococcia</taxon>
        <taxon>Myxococcales</taxon>
        <taxon>Cystobacterineae</taxon>
        <taxon>Myxococcaceae</taxon>
        <taxon>Myxococcus</taxon>
    </lineage>
</organism>
<dbReference type="Gene3D" id="3.30.1310.20">
    <property type="entry name" value="PRTase-like"/>
    <property type="match status" value="1"/>
</dbReference>
<dbReference type="CDD" id="cd06223">
    <property type="entry name" value="PRTases_typeI"/>
    <property type="match status" value="1"/>
</dbReference>
<dbReference type="Proteomes" id="UP000321514">
    <property type="component" value="Unassembled WGS sequence"/>
</dbReference>
<keyword evidence="3" id="KW-0328">Glycosyltransferase</keyword>
<reference evidence="3 4" key="1">
    <citation type="submission" date="2016-10" db="EMBL/GenBank/DDBJ databases">
        <authorList>
            <person name="Varghese N."/>
            <person name="Submissions S."/>
        </authorList>
    </citation>
    <scope>NUCLEOTIDE SEQUENCE [LARGE SCALE GENOMIC DNA]</scope>
    <source>
        <strain evidence="3 4">DSM 16525</strain>
    </source>
</reference>
<keyword evidence="4" id="KW-1185">Reference proteome</keyword>
<dbReference type="AlphaFoldDB" id="A0A511T9P6"/>
<gene>
    <name evidence="2" type="ORF">MFU01_59160</name>
    <name evidence="3" type="ORF">SAMN05443572_11270</name>
</gene>
<evidence type="ECO:0000313" key="5">
    <source>
        <dbReference type="Proteomes" id="UP000321514"/>
    </source>
</evidence>
<dbReference type="RefSeq" id="WP_074958136.1">
    <property type="nucleotide sequence ID" value="NZ_BJXR01000042.1"/>
</dbReference>
<evidence type="ECO:0000259" key="1">
    <source>
        <dbReference type="Pfam" id="PF00156"/>
    </source>
</evidence>
<dbReference type="InterPro" id="IPR000836">
    <property type="entry name" value="PRTase_dom"/>
</dbReference>
<reference evidence="2 5" key="2">
    <citation type="submission" date="2019-07" db="EMBL/GenBank/DDBJ databases">
        <title>Whole genome shotgun sequence of Myxococcus fulvus NBRC 100333.</title>
        <authorList>
            <person name="Hosoyama A."/>
            <person name="Uohara A."/>
            <person name="Ohji S."/>
            <person name="Ichikawa N."/>
        </authorList>
    </citation>
    <scope>NUCLEOTIDE SEQUENCE [LARGE SCALE GENOMIC DNA]</scope>
    <source>
        <strain evidence="2 5">NBRC 100333</strain>
    </source>
</reference>
<dbReference type="EMBL" id="BJXR01000042">
    <property type="protein sequence ID" value="GEN10879.1"/>
    <property type="molecule type" value="Genomic_DNA"/>
</dbReference>
<dbReference type="Pfam" id="PF00156">
    <property type="entry name" value="Pribosyltran"/>
    <property type="match status" value="1"/>
</dbReference>
<dbReference type="SUPFAM" id="SSF53271">
    <property type="entry name" value="PRTase-like"/>
    <property type="match status" value="1"/>
</dbReference>
<name>A0A511T9P6_MYXFU</name>
<dbReference type="EMBL" id="FOIB01000012">
    <property type="protein sequence ID" value="SEU37371.1"/>
    <property type="molecule type" value="Genomic_DNA"/>
</dbReference>
<dbReference type="STRING" id="1334629.MFUL124B02_41260"/>
<protein>
    <submittedName>
        <fullName evidence="2">Phosphoribosyl transferase</fullName>
    </submittedName>
    <submittedName>
        <fullName evidence="3">Predicted phosphoribosyltransferase</fullName>
    </submittedName>
</protein>
<dbReference type="Gene3D" id="3.40.50.2020">
    <property type="match status" value="1"/>
</dbReference>
<proteinExistence type="predicted"/>
<sequence length="228" mass="24760">MRFRDRADAGRRLAATLLPYRGSNVRVLGLARGGVRVAYEVARALEVPLDIWVSRRLSIPGRVMTLGAVSENGARFLLSDSLRLLPMPRAEVDALVSDEAAEVEAQVQRLRGRVRPELGGCTVILVDDGVLTGATAAAALVALRELHPARLVMATPVASPRGLEVVRAEADQVSCVETEPGLRTVAEAYDDFRAFPDVELQSLVERSRQPPWRSRSVLESADPGGSWM</sequence>
<comment type="caution">
    <text evidence="2">The sequence shown here is derived from an EMBL/GenBank/DDBJ whole genome shotgun (WGS) entry which is preliminary data.</text>
</comment>